<accession>A0ABP9N526</accession>
<name>A0ABP9N526_9GAMM</name>
<organism evidence="4 5">
    <name type="scientific">Orbus sasakiae</name>
    <dbReference type="NCBI Taxonomy" id="1078475"/>
    <lineage>
        <taxon>Bacteria</taxon>
        <taxon>Pseudomonadati</taxon>
        <taxon>Pseudomonadota</taxon>
        <taxon>Gammaproteobacteria</taxon>
        <taxon>Orbales</taxon>
        <taxon>Orbaceae</taxon>
        <taxon>Orbus</taxon>
    </lineage>
</organism>
<comment type="caution">
    <text evidence="4">The sequence shown here is derived from an EMBL/GenBank/DDBJ whole genome shotgun (WGS) entry which is preliminary data.</text>
</comment>
<evidence type="ECO:0000256" key="1">
    <source>
        <dbReference type="ARBA" id="ARBA00022630"/>
    </source>
</evidence>
<keyword evidence="3" id="KW-0560">Oxidoreductase</keyword>
<evidence type="ECO:0000313" key="4">
    <source>
        <dbReference type="EMBL" id="GAA5108346.1"/>
    </source>
</evidence>
<sequence>MEITQLFNIQYPILQGAMAQVSRHQLAAAVSNAGGLGIIASGGMTAQTLREEIRACKRLTDKPFAVNLMLMMHNIEALIDVLIDEGVKIVATGAGTPKNYMPRLKAAGIKVIAVVPNVLIAQKMEQLGVDAIVCEGTEAGGHIGETTTLVLVPQVTQAVSIPVIAAGGIGDGRGMAAAFALGAKGVQCGTLFMLAKECPIADNVKQFIIQANDTATVVTGRKMGAPVRTIRNKMIETYLRLENDNISRDQLEQLTMGSAKKAAEGDIENGSVMAGQICGLLTEIKSAKRIIDDMVTQAKYVMQQNALHYANF</sequence>
<dbReference type="Gene3D" id="3.20.20.70">
    <property type="entry name" value="Aldolase class I"/>
    <property type="match status" value="1"/>
</dbReference>
<keyword evidence="5" id="KW-1185">Reference proteome</keyword>
<dbReference type="PANTHER" id="PTHR32332:SF20">
    <property type="entry name" value="2-NITROPROPANE DIOXYGENASE-LIKE PROTEIN"/>
    <property type="match status" value="1"/>
</dbReference>
<dbReference type="PANTHER" id="PTHR32332">
    <property type="entry name" value="2-NITROPROPANE DIOXYGENASE"/>
    <property type="match status" value="1"/>
</dbReference>
<dbReference type="EMBL" id="BAABHY010000001">
    <property type="protein sequence ID" value="GAA5108346.1"/>
    <property type="molecule type" value="Genomic_DNA"/>
</dbReference>
<dbReference type="Pfam" id="PF03060">
    <property type="entry name" value="NMO"/>
    <property type="match status" value="2"/>
</dbReference>
<dbReference type="RefSeq" id="WP_345489557.1">
    <property type="nucleotide sequence ID" value="NZ_BAABHY010000001.1"/>
</dbReference>
<keyword evidence="2" id="KW-0288">FMN</keyword>
<dbReference type="CDD" id="cd04730">
    <property type="entry name" value="NPD_like"/>
    <property type="match status" value="1"/>
</dbReference>
<proteinExistence type="predicted"/>
<protein>
    <submittedName>
        <fullName evidence="4">DUF561 domain-containing protein</fullName>
    </submittedName>
</protein>
<dbReference type="Proteomes" id="UP001500171">
    <property type="component" value="Unassembled WGS sequence"/>
</dbReference>
<dbReference type="InterPro" id="IPR013785">
    <property type="entry name" value="Aldolase_TIM"/>
</dbReference>
<keyword evidence="1" id="KW-0285">Flavoprotein</keyword>
<evidence type="ECO:0000256" key="2">
    <source>
        <dbReference type="ARBA" id="ARBA00022643"/>
    </source>
</evidence>
<dbReference type="SUPFAM" id="SSF51412">
    <property type="entry name" value="Inosine monophosphate dehydrogenase (IMPDH)"/>
    <property type="match status" value="1"/>
</dbReference>
<dbReference type="InterPro" id="IPR004136">
    <property type="entry name" value="NMO"/>
</dbReference>
<reference evidence="5" key="1">
    <citation type="journal article" date="2019" name="Int. J. Syst. Evol. Microbiol.">
        <title>The Global Catalogue of Microorganisms (GCM) 10K type strain sequencing project: providing services to taxonomists for standard genome sequencing and annotation.</title>
        <authorList>
            <consortium name="The Broad Institute Genomics Platform"/>
            <consortium name="The Broad Institute Genome Sequencing Center for Infectious Disease"/>
            <person name="Wu L."/>
            <person name="Ma J."/>
        </authorList>
    </citation>
    <scope>NUCLEOTIDE SEQUENCE [LARGE SCALE GENOMIC DNA]</scope>
    <source>
        <strain evidence="5">JCM 18050</strain>
    </source>
</reference>
<evidence type="ECO:0000256" key="3">
    <source>
        <dbReference type="ARBA" id="ARBA00023002"/>
    </source>
</evidence>
<gene>
    <name evidence="4" type="ORF">GCM10023211_10520</name>
</gene>
<evidence type="ECO:0000313" key="5">
    <source>
        <dbReference type="Proteomes" id="UP001500171"/>
    </source>
</evidence>